<dbReference type="InterPro" id="IPR020845">
    <property type="entry name" value="AMP-binding_CS"/>
</dbReference>
<dbReference type="PANTHER" id="PTHR45527:SF1">
    <property type="entry name" value="FATTY ACID SYNTHASE"/>
    <property type="match status" value="1"/>
</dbReference>
<feature type="domain" description="AMP-dependent synthetase/ligase" evidence="1">
    <location>
        <begin position="12"/>
        <end position="362"/>
    </location>
</feature>
<reference evidence="2 3" key="1">
    <citation type="submission" date="2018-07" db="EMBL/GenBank/DDBJ databases">
        <title>Venubactetium sediminum gen. nov., sp. nov., isolated from a marine solar saltern.</title>
        <authorList>
            <person name="Wang S."/>
        </authorList>
    </citation>
    <scope>NUCLEOTIDE SEQUENCE [LARGE SCALE GENOMIC DNA]</scope>
    <source>
        <strain evidence="2 3">WD2A32</strain>
    </source>
</reference>
<dbReference type="Gene3D" id="3.30.300.30">
    <property type="match status" value="1"/>
</dbReference>
<dbReference type="InterPro" id="IPR000873">
    <property type="entry name" value="AMP-dep_synth/lig_dom"/>
</dbReference>
<gene>
    <name evidence="2" type="ORF">DRB17_08845</name>
</gene>
<dbReference type="GO" id="GO:0016874">
    <property type="term" value="F:ligase activity"/>
    <property type="evidence" value="ECO:0007669"/>
    <property type="project" value="UniProtKB-KW"/>
</dbReference>
<organism evidence="2 3">
    <name type="scientific">Ferruginivarius sediminum</name>
    <dbReference type="NCBI Taxonomy" id="2661937"/>
    <lineage>
        <taxon>Bacteria</taxon>
        <taxon>Pseudomonadati</taxon>
        <taxon>Pseudomonadota</taxon>
        <taxon>Alphaproteobacteria</taxon>
        <taxon>Rhodospirillales</taxon>
        <taxon>Rhodospirillaceae</taxon>
        <taxon>Ferruginivarius</taxon>
    </lineage>
</organism>
<dbReference type="PANTHER" id="PTHR45527">
    <property type="entry name" value="NONRIBOSOMAL PEPTIDE SYNTHETASE"/>
    <property type="match status" value="1"/>
</dbReference>
<evidence type="ECO:0000259" key="1">
    <source>
        <dbReference type="Pfam" id="PF00501"/>
    </source>
</evidence>
<evidence type="ECO:0000313" key="3">
    <source>
        <dbReference type="Proteomes" id="UP000253941"/>
    </source>
</evidence>
<dbReference type="GO" id="GO:0043041">
    <property type="term" value="P:amino acid activation for nonribosomal peptide biosynthetic process"/>
    <property type="evidence" value="ECO:0007669"/>
    <property type="project" value="TreeGrafter"/>
</dbReference>
<accession>A0A369TCR3</accession>
<dbReference type="GO" id="GO:0044550">
    <property type="term" value="P:secondary metabolite biosynthetic process"/>
    <property type="evidence" value="ECO:0007669"/>
    <property type="project" value="TreeGrafter"/>
</dbReference>
<dbReference type="GO" id="GO:0005737">
    <property type="term" value="C:cytoplasm"/>
    <property type="evidence" value="ECO:0007669"/>
    <property type="project" value="TreeGrafter"/>
</dbReference>
<dbReference type="GO" id="GO:0031177">
    <property type="term" value="F:phosphopantetheine binding"/>
    <property type="evidence" value="ECO:0007669"/>
    <property type="project" value="TreeGrafter"/>
</dbReference>
<dbReference type="InterPro" id="IPR042099">
    <property type="entry name" value="ANL_N_sf"/>
</dbReference>
<dbReference type="AlphaFoldDB" id="A0A369TCR3"/>
<evidence type="ECO:0000313" key="2">
    <source>
        <dbReference type="EMBL" id="RDD62324.1"/>
    </source>
</evidence>
<proteinExistence type="predicted"/>
<dbReference type="RefSeq" id="WP_114581836.1">
    <property type="nucleotide sequence ID" value="NZ_QPMH01000006.1"/>
</dbReference>
<dbReference type="Gene3D" id="3.40.50.12780">
    <property type="entry name" value="N-terminal domain of ligase-like"/>
    <property type="match status" value="1"/>
</dbReference>
<dbReference type="PROSITE" id="PS00455">
    <property type="entry name" value="AMP_BINDING"/>
    <property type="match status" value="1"/>
</dbReference>
<protein>
    <submittedName>
        <fullName evidence="2">Long-chain fatty acid--CoA ligase</fullName>
    </submittedName>
</protein>
<dbReference type="Pfam" id="PF00501">
    <property type="entry name" value="AMP-binding"/>
    <property type="match status" value="1"/>
</dbReference>
<dbReference type="SUPFAM" id="SSF56801">
    <property type="entry name" value="Acetyl-CoA synthetase-like"/>
    <property type="match status" value="1"/>
</dbReference>
<keyword evidence="3" id="KW-1185">Reference proteome</keyword>
<dbReference type="InterPro" id="IPR045851">
    <property type="entry name" value="AMP-bd_C_sf"/>
</dbReference>
<keyword evidence="2" id="KW-0436">Ligase</keyword>
<name>A0A369TCR3_9PROT</name>
<comment type="caution">
    <text evidence="2">The sequence shown here is derived from an EMBL/GenBank/DDBJ whole genome shotgun (WGS) entry which is preliminary data.</text>
</comment>
<sequence length="497" mass="53999">MPSNCEFVHELLDHAAATWPDGVAIENRNASVTYPELRGIANFYARWLGEQGVRPGDRVVVEAASTVETVGIIFGSLAFGAAFCPIHPTTPAKQRRFISEHSEAALSIHREDGELVAQNASGTVRVPGVDESLAGAANETRLAELCPDVIPEDIACLIYTSGSTGLPKGVTCLHRQVVFAVKAIANSLDYREDDKIFLGLPLSFDYGLYQIFLGIQTGATLHLADPRSAGLSLLKELATTQATILPAVPPMLETLAVLARKQAGSLQSLRLITNTGAAAARATVQDLRSSFPNLRFQLMYGLTECKRATICPPDADLERPGTCGLPLRGTKIAIVDDEGRPLPAGEVGEIVIRGPHVMAGYWKDDEETANRYVLRHSTMRELRSGDYGWVDADGFLYCQGRRDDIFKQRGFRVSCSEIEAAACGLKGVNHAVLVPPAEKKPSVLFVGFDGDEFDVISRLRDELEEYKLPGKCISLPEFPTTPNGKFDRKALKALAHQ</sequence>
<dbReference type="Proteomes" id="UP000253941">
    <property type="component" value="Unassembled WGS sequence"/>
</dbReference>
<dbReference type="EMBL" id="QPMH01000006">
    <property type="protein sequence ID" value="RDD62324.1"/>
    <property type="molecule type" value="Genomic_DNA"/>
</dbReference>